<sequence length="267" mass="31458">MANLNLISISLPEDFTYQQLAERIKTPLKKGIEATYYAEYDDHGEQRWLFFTQFDVLTFINWPREQILATLQILGLKASEPFEQHYLHQDWALACDPELQEGFTVDNQQITLSDLSLWPLMIVALVISQSVGLEKFETEVDRFYAKGRYMLEHSGRLSWMKRHEFSSYAKELSLLHHDMVLDLMLLDKPNALWDNESYEKLYNTLAKSLELQERFEIVSYKLNSLKDDMTMMLDLYQHKHSSFLEWIIILLIFIEILMGLADSFSSH</sequence>
<feature type="transmembrane region" description="Helical" evidence="1">
    <location>
        <begin position="243"/>
        <end position="261"/>
    </location>
</feature>
<proteinExistence type="predicted"/>
<reference evidence="3 4" key="1">
    <citation type="submission" date="2020-06" db="EMBL/GenBank/DDBJ databases">
        <authorList>
            <person name="Scott K."/>
        </authorList>
    </citation>
    <scope>NUCLEOTIDE SEQUENCE [LARGE SCALE GENOMIC DNA]</scope>
    <source>
        <strain evidence="3 4">HH1</strain>
    </source>
</reference>
<name>A0ABS0BW03_9GAMM</name>
<accession>A0ABS0BW03</accession>
<protein>
    <submittedName>
        <fullName evidence="3">RMD1 family protein</fullName>
    </submittedName>
</protein>
<reference evidence="3 4" key="2">
    <citation type="submission" date="2020-11" db="EMBL/GenBank/DDBJ databases">
        <title>Sulfur oxidizing isolate from Hospital Hole Sinkhole.</title>
        <authorList>
            <person name="Scott K.M."/>
        </authorList>
    </citation>
    <scope>NUCLEOTIDE SEQUENCE [LARGE SCALE GENOMIC DNA]</scope>
    <source>
        <strain evidence="3 4">HH1</strain>
    </source>
</reference>
<evidence type="ECO:0000313" key="4">
    <source>
        <dbReference type="Proteomes" id="UP001193680"/>
    </source>
</evidence>
<gene>
    <name evidence="3" type="ORF">H8792_004340</name>
</gene>
<evidence type="ECO:0000313" key="3">
    <source>
        <dbReference type="EMBL" id="MBF6057564.1"/>
    </source>
</evidence>
<dbReference type="InterPro" id="IPR051624">
    <property type="entry name" value="RMD1/Sad1-interacting"/>
</dbReference>
<dbReference type="RefSeq" id="WP_185977709.1">
    <property type="nucleotide sequence ID" value="NZ_JACBGI020000004.1"/>
</dbReference>
<keyword evidence="4" id="KW-1185">Reference proteome</keyword>
<keyword evidence="1" id="KW-0472">Membrane</keyword>
<dbReference type="PANTHER" id="PTHR16255:SF6">
    <property type="entry name" value="PROTEIN RETARDED ROOT GROWTH-LIKE"/>
    <property type="match status" value="1"/>
</dbReference>
<organism evidence="3 4">
    <name type="scientific">Thiomicrorhabdus heinhorstiae</name>
    <dbReference type="NCBI Taxonomy" id="2748010"/>
    <lineage>
        <taxon>Bacteria</taxon>
        <taxon>Pseudomonadati</taxon>
        <taxon>Pseudomonadota</taxon>
        <taxon>Gammaproteobacteria</taxon>
        <taxon>Thiotrichales</taxon>
        <taxon>Piscirickettsiaceae</taxon>
        <taxon>Thiomicrorhabdus</taxon>
    </lineage>
</organism>
<dbReference type="PANTHER" id="PTHR16255">
    <property type="entry name" value="REQUIRED FOR MEIOTIC NUCLEAR DIVISION PROTEIN 1 HOMOLOG"/>
    <property type="match status" value="1"/>
</dbReference>
<dbReference type="InterPro" id="IPR003734">
    <property type="entry name" value="DUF155"/>
</dbReference>
<evidence type="ECO:0000259" key="2">
    <source>
        <dbReference type="Pfam" id="PF02582"/>
    </source>
</evidence>
<dbReference type="Pfam" id="PF02582">
    <property type="entry name" value="DUF155"/>
    <property type="match status" value="1"/>
</dbReference>
<feature type="domain" description="DUF155" evidence="2">
    <location>
        <begin position="50"/>
        <end position="218"/>
    </location>
</feature>
<evidence type="ECO:0000256" key="1">
    <source>
        <dbReference type="SAM" id="Phobius"/>
    </source>
</evidence>
<dbReference type="Proteomes" id="UP001193680">
    <property type="component" value="Unassembled WGS sequence"/>
</dbReference>
<keyword evidence="1" id="KW-1133">Transmembrane helix</keyword>
<comment type="caution">
    <text evidence="3">The sequence shown here is derived from an EMBL/GenBank/DDBJ whole genome shotgun (WGS) entry which is preliminary data.</text>
</comment>
<dbReference type="EMBL" id="JACBGI020000004">
    <property type="protein sequence ID" value="MBF6057564.1"/>
    <property type="molecule type" value="Genomic_DNA"/>
</dbReference>
<keyword evidence="1" id="KW-0812">Transmembrane</keyword>